<dbReference type="SUPFAM" id="SSF109604">
    <property type="entry name" value="HD-domain/PDEase-like"/>
    <property type="match status" value="1"/>
</dbReference>
<proteinExistence type="predicted"/>
<evidence type="ECO:0000313" key="2">
    <source>
        <dbReference type="EMBL" id="MBU3803810.1"/>
    </source>
</evidence>
<dbReference type="PROSITE" id="PS51832">
    <property type="entry name" value="HD_GYP"/>
    <property type="match status" value="1"/>
</dbReference>
<dbReference type="SMART" id="SM00471">
    <property type="entry name" value="HDc"/>
    <property type="match status" value="1"/>
</dbReference>
<dbReference type="InterPro" id="IPR006675">
    <property type="entry name" value="HDIG_dom"/>
</dbReference>
<dbReference type="Gene3D" id="1.10.3210.10">
    <property type="entry name" value="Hypothetical protein af1432"/>
    <property type="match status" value="1"/>
</dbReference>
<dbReference type="EMBL" id="JAHLFQ010000067">
    <property type="protein sequence ID" value="MBU3803810.1"/>
    <property type="molecule type" value="Genomic_DNA"/>
</dbReference>
<evidence type="ECO:0000313" key="3">
    <source>
        <dbReference type="Proteomes" id="UP000824229"/>
    </source>
</evidence>
<dbReference type="NCBIfam" id="TIGR00277">
    <property type="entry name" value="HDIG"/>
    <property type="match status" value="1"/>
</dbReference>
<dbReference type="PANTHER" id="PTHR43155">
    <property type="entry name" value="CYCLIC DI-GMP PHOSPHODIESTERASE PA4108-RELATED"/>
    <property type="match status" value="1"/>
</dbReference>
<evidence type="ECO:0000259" key="1">
    <source>
        <dbReference type="PROSITE" id="PS51832"/>
    </source>
</evidence>
<dbReference type="AlphaFoldDB" id="A0A9E2NKF2"/>
<sequence>MQEISTWQTDVKTLGKYKKHVNVLRTIYEEENNHDLSALNKLVDSILVELDNEYHVLAYINLINQLEEGLYIHSINVAFLSLILGRWIGYNEDQLRELVLAALLHDVGKMSLPSHISDKDEEDMNFMEKLEYRKHTIYSYEKLVHYNEVNVAVLKGVLSHHERFDGSGYPLGIREERINDIARIIAIADEYDSLKKRYNIFELGTRLDDTMMQKYDVNLINTFCNHISNYYVGCSVVLNTGEVGKVVLIQPKAWGRPIVHVKGKDINLNEKPHLRIVKVI</sequence>
<dbReference type="Pfam" id="PF13487">
    <property type="entry name" value="HD_5"/>
    <property type="match status" value="1"/>
</dbReference>
<reference evidence="2" key="1">
    <citation type="journal article" date="2021" name="PeerJ">
        <title>Extensive microbial diversity within the chicken gut microbiome revealed by metagenomics and culture.</title>
        <authorList>
            <person name="Gilroy R."/>
            <person name="Ravi A."/>
            <person name="Getino M."/>
            <person name="Pursley I."/>
            <person name="Horton D.L."/>
            <person name="Alikhan N.F."/>
            <person name="Baker D."/>
            <person name="Gharbi K."/>
            <person name="Hall N."/>
            <person name="Watson M."/>
            <person name="Adriaenssens E.M."/>
            <person name="Foster-Nyarko E."/>
            <person name="Jarju S."/>
            <person name="Secka A."/>
            <person name="Antonio M."/>
            <person name="Oren A."/>
            <person name="Chaudhuri R.R."/>
            <person name="La Ragione R."/>
            <person name="Hildebrand F."/>
            <person name="Pallen M.J."/>
        </authorList>
    </citation>
    <scope>NUCLEOTIDE SEQUENCE</scope>
    <source>
        <strain evidence="2">B5-657</strain>
    </source>
</reference>
<feature type="domain" description="HD-GYP" evidence="1">
    <location>
        <begin position="48"/>
        <end position="239"/>
    </location>
</feature>
<name>A0A9E2NKF2_9FIRM</name>
<comment type="caution">
    <text evidence="2">The sequence shown here is derived from an EMBL/GenBank/DDBJ whole genome shotgun (WGS) entry which is preliminary data.</text>
</comment>
<dbReference type="InterPro" id="IPR003607">
    <property type="entry name" value="HD/PDEase_dom"/>
</dbReference>
<dbReference type="CDD" id="cd00077">
    <property type="entry name" value="HDc"/>
    <property type="match status" value="1"/>
</dbReference>
<gene>
    <name evidence="2" type="ORF">H9872_03495</name>
</gene>
<accession>A0A9E2NKF2</accession>
<dbReference type="PANTHER" id="PTHR43155:SF2">
    <property type="entry name" value="CYCLIC DI-GMP PHOSPHODIESTERASE PA4108"/>
    <property type="match status" value="1"/>
</dbReference>
<dbReference type="Proteomes" id="UP000824229">
    <property type="component" value="Unassembled WGS sequence"/>
</dbReference>
<reference evidence="2" key="2">
    <citation type="submission" date="2021-04" db="EMBL/GenBank/DDBJ databases">
        <authorList>
            <person name="Gilroy R."/>
        </authorList>
    </citation>
    <scope>NUCLEOTIDE SEQUENCE</scope>
    <source>
        <strain evidence="2">B5-657</strain>
    </source>
</reference>
<organism evidence="2 3">
    <name type="scientific">Candidatus Cellulosilyticum pullistercoris</name>
    <dbReference type="NCBI Taxonomy" id="2838521"/>
    <lineage>
        <taxon>Bacteria</taxon>
        <taxon>Bacillati</taxon>
        <taxon>Bacillota</taxon>
        <taxon>Clostridia</taxon>
        <taxon>Lachnospirales</taxon>
        <taxon>Cellulosilyticaceae</taxon>
        <taxon>Cellulosilyticum</taxon>
    </lineage>
</organism>
<protein>
    <submittedName>
        <fullName evidence="2">HD domain-containing protein</fullName>
    </submittedName>
</protein>
<dbReference type="InterPro" id="IPR037522">
    <property type="entry name" value="HD_GYP_dom"/>
</dbReference>